<dbReference type="VEuPathDB" id="VectorBase:GPAI043612"/>
<sequence>MKAHPKLYEEHMTAKHAITFNGIITFFLELTSQQMKSSFKTTTDTLTRSSAGSQIALPCNKNNRTTKLFLWLTLKIPYLKVHSISPEFTSHKLNIDLSSNPV</sequence>
<organism evidence="1 2">
    <name type="scientific">Glossina pallidipes</name>
    <name type="common">Tsetse fly</name>
    <dbReference type="NCBI Taxonomy" id="7398"/>
    <lineage>
        <taxon>Eukaryota</taxon>
        <taxon>Metazoa</taxon>
        <taxon>Ecdysozoa</taxon>
        <taxon>Arthropoda</taxon>
        <taxon>Hexapoda</taxon>
        <taxon>Insecta</taxon>
        <taxon>Pterygota</taxon>
        <taxon>Neoptera</taxon>
        <taxon>Endopterygota</taxon>
        <taxon>Diptera</taxon>
        <taxon>Brachycera</taxon>
        <taxon>Muscomorpha</taxon>
        <taxon>Hippoboscoidea</taxon>
        <taxon>Glossinidae</taxon>
        <taxon>Glossina</taxon>
    </lineage>
</organism>
<proteinExistence type="predicted"/>
<dbReference type="EnsemblMetazoa" id="GPAI043612-RA">
    <property type="protein sequence ID" value="GPAI043612-PA"/>
    <property type="gene ID" value="GPAI043612"/>
</dbReference>
<dbReference type="Proteomes" id="UP000092445">
    <property type="component" value="Unassembled WGS sequence"/>
</dbReference>
<dbReference type="AlphaFoldDB" id="A0A1B0AEZ1"/>
<reference evidence="2" key="1">
    <citation type="submission" date="2014-03" db="EMBL/GenBank/DDBJ databases">
        <authorList>
            <person name="Aksoy S."/>
            <person name="Warren W."/>
            <person name="Wilson R.K."/>
        </authorList>
    </citation>
    <scope>NUCLEOTIDE SEQUENCE [LARGE SCALE GENOMIC DNA]</scope>
    <source>
        <strain evidence="2">IAEA</strain>
    </source>
</reference>
<accession>A0A1B0AEZ1</accession>
<name>A0A1B0AEZ1_GLOPL</name>
<evidence type="ECO:0000313" key="2">
    <source>
        <dbReference type="Proteomes" id="UP000092445"/>
    </source>
</evidence>
<reference evidence="1" key="2">
    <citation type="submission" date="2020-05" db="UniProtKB">
        <authorList>
            <consortium name="EnsemblMetazoa"/>
        </authorList>
    </citation>
    <scope>IDENTIFICATION</scope>
    <source>
        <strain evidence="1">IAEA</strain>
    </source>
</reference>
<keyword evidence="2" id="KW-1185">Reference proteome</keyword>
<evidence type="ECO:0000313" key="1">
    <source>
        <dbReference type="EnsemblMetazoa" id="GPAI043612-PA"/>
    </source>
</evidence>
<protein>
    <submittedName>
        <fullName evidence="1">Uncharacterized protein</fullName>
    </submittedName>
</protein>